<dbReference type="KEGG" id="aplc:110977997"/>
<reference evidence="3" key="1">
    <citation type="submission" date="2025-08" db="UniProtKB">
        <authorList>
            <consortium name="RefSeq"/>
        </authorList>
    </citation>
    <scope>IDENTIFICATION</scope>
</reference>
<dbReference type="Pfam" id="PF03372">
    <property type="entry name" value="Exo_endo_phos"/>
    <property type="match status" value="1"/>
</dbReference>
<protein>
    <submittedName>
        <fullName evidence="3">Carbon catabolite repressor protein 4 homolog 1-like isoform X1</fullName>
    </submittedName>
</protein>
<dbReference type="InterPro" id="IPR005135">
    <property type="entry name" value="Endo/exonuclease/phosphatase"/>
</dbReference>
<evidence type="ECO:0000313" key="2">
    <source>
        <dbReference type="Proteomes" id="UP000694845"/>
    </source>
</evidence>
<proteinExistence type="predicted"/>
<sequence length="402" mass="45101">MSLSANLQREWVPNQTLPTAGLIVGDFVVMTYNLLNKDLGPDGLFSYCPDELLSTARRHPVLMGEIDHHKDADIICFQEVSSLYYDETLVPDMHERGYTGAFIKRPSARSADDKRPWTDGSATFFRSARFQLVKQEGGHFKDLFEKEQEKLQSPTNTTSCDPDLIDSKRSFLFVLFRCLETDRLVAVGNVHLTCVYGSYNRMDLNSLEAAFALRELVRFCGGADAPHILCGDFNFEEHHPGYQLMRDGLLSEASATYLRNLRLPGEKDGSKNVMSLLDVFPDFFTHDSVSLKSSYKTVMGHEPPFTCYEDSSPECATPVGPLPTKALQALFDVALNYTKQGRGADKYVAAVDYIWFSSSSLHCSGALRMPEERLILPFHACPNAVFPSDHLLMKAQFSFLKA</sequence>
<evidence type="ECO:0000313" key="3">
    <source>
        <dbReference type="RefSeq" id="XP_022088291.1"/>
    </source>
</evidence>
<name>A0A8B7Y990_ACAPL</name>
<keyword evidence="2" id="KW-1185">Reference proteome</keyword>
<dbReference type="RefSeq" id="XP_022088291.1">
    <property type="nucleotide sequence ID" value="XM_022232599.1"/>
</dbReference>
<dbReference type="PANTHER" id="PTHR12121">
    <property type="entry name" value="CARBON CATABOLITE REPRESSOR PROTEIN 4"/>
    <property type="match status" value="1"/>
</dbReference>
<gene>
    <name evidence="3" type="primary">LOC110977997</name>
</gene>
<dbReference type="OrthoDB" id="10253982at2759"/>
<accession>A0A8B7Y990</accession>
<dbReference type="Gene3D" id="3.60.10.10">
    <property type="entry name" value="Endonuclease/exonuclease/phosphatase"/>
    <property type="match status" value="1"/>
</dbReference>
<dbReference type="InterPro" id="IPR036691">
    <property type="entry name" value="Endo/exonu/phosph_ase_sf"/>
</dbReference>
<organism evidence="2 3">
    <name type="scientific">Acanthaster planci</name>
    <name type="common">Crown-of-thorns starfish</name>
    <dbReference type="NCBI Taxonomy" id="133434"/>
    <lineage>
        <taxon>Eukaryota</taxon>
        <taxon>Metazoa</taxon>
        <taxon>Echinodermata</taxon>
        <taxon>Eleutherozoa</taxon>
        <taxon>Asterozoa</taxon>
        <taxon>Asteroidea</taxon>
        <taxon>Valvatacea</taxon>
        <taxon>Valvatida</taxon>
        <taxon>Acanthasteridae</taxon>
        <taxon>Acanthaster</taxon>
    </lineage>
</organism>
<dbReference type="GeneID" id="110977997"/>
<dbReference type="AlphaFoldDB" id="A0A8B7Y990"/>
<dbReference type="GO" id="GO:0000175">
    <property type="term" value="F:3'-5'-RNA exonuclease activity"/>
    <property type="evidence" value="ECO:0007669"/>
    <property type="project" value="TreeGrafter"/>
</dbReference>
<dbReference type="InterPro" id="IPR050410">
    <property type="entry name" value="CCR4/nocturin_mRNA_transcr"/>
</dbReference>
<evidence type="ECO:0000259" key="1">
    <source>
        <dbReference type="Pfam" id="PF03372"/>
    </source>
</evidence>
<dbReference type="Proteomes" id="UP000694845">
    <property type="component" value="Unplaced"/>
</dbReference>
<dbReference type="SUPFAM" id="SSF56219">
    <property type="entry name" value="DNase I-like"/>
    <property type="match status" value="1"/>
</dbReference>
<dbReference type="PANTHER" id="PTHR12121:SF98">
    <property type="entry name" value="ENDONUCLEASE_EXONUCLEASE_PHOSPHATASE DOMAIN-CONTAINING PROTEIN"/>
    <property type="match status" value="1"/>
</dbReference>
<feature type="domain" description="Endonuclease/exonuclease/phosphatase" evidence="1">
    <location>
        <begin position="30"/>
        <end position="390"/>
    </location>
</feature>